<feature type="domain" description="APS kinase" evidence="7">
    <location>
        <begin position="466"/>
        <end position="619"/>
    </location>
</feature>
<comment type="caution">
    <text evidence="8">The sequence shown here is derived from an EMBL/GenBank/DDBJ whole genome shotgun (WGS) entry which is preliminary data.</text>
</comment>
<dbReference type="RefSeq" id="WP_248826226.1">
    <property type="nucleotide sequence ID" value="NZ_JALKFT010000026.1"/>
</dbReference>
<dbReference type="NCBIfam" id="NF003013">
    <property type="entry name" value="PRK03846.1"/>
    <property type="match status" value="1"/>
</dbReference>
<dbReference type="InterPro" id="IPR050512">
    <property type="entry name" value="Sulf_AdTrans/APS_kinase"/>
</dbReference>
<comment type="catalytic activity">
    <reaction evidence="1">
        <text>adenosine 5'-phosphosulfate + ATP = 3'-phosphoadenylyl sulfate + ADP + H(+)</text>
        <dbReference type="Rhea" id="RHEA:24152"/>
        <dbReference type="ChEBI" id="CHEBI:15378"/>
        <dbReference type="ChEBI" id="CHEBI:30616"/>
        <dbReference type="ChEBI" id="CHEBI:58243"/>
        <dbReference type="ChEBI" id="CHEBI:58339"/>
        <dbReference type="ChEBI" id="CHEBI:456216"/>
        <dbReference type="EC" id="2.7.1.25"/>
    </reaction>
</comment>
<dbReference type="PANTHER" id="PTHR42700:SF1">
    <property type="entry name" value="SULFATE ADENYLYLTRANSFERASE"/>
    <property type="match status" value="1"/>
</dbReference>
<dbReference type="InterPro" id="IPR059117">
    <property type="entry name" value="APS_kinase_dom"/>
</dbReference>
<sequence>MSATSAPNPDRHVVSPTDPAAGSTGSAGHPAASAGGDPLLTLVGPARAAELTSASRDWSSLTLTPAQLAGLELLLVGAYGPHPGYPAQDEVAGVPVPTLIVPTGLDPTPQVPAPGSSVALRDAEGVMIAALHVGATIPAPSTGQGGAGQGGAGPVRLVGELEGIRLPHHPDHPDLRLTPDQLRAELRARGWIGPQVGEGAAWAVWADGLLHTADVGRIRALTRQGKRCVVLAPVGGADPADARHHLRVRCLLAALDAVDAPLRPSEATLASEAVASDALGTGGSGRHREPTPDPYRRPAPGDATRGRRSLLVLVPALPSPLLVTPREPGLSATVLSGPASTGAAAGATAGAATAGGNGDGVPTPGQDGAGVDAEPGAARDLGTPVNPGTPVDLGLEAAELSRLTAERAQLASAYGLTGSLTGPAIGAPGRDELASLLDSGGPIPAELTPPTVAAELTRAVPPRLRRGLTVLFTGLSGSGKSTLAGLLVCRLLEEGGRRVTLLDGDVVRTHLSKGLGFDRADRDTNVRRIGFVAAQVAGAGGTAVCAPIAPYAEVRAEVRAMVRAAGGGFVLVHVATPVEVCEARDRKGLYAKARAGVIPAFTGVSDPYEVPQDADVTVDTARLSPEESVDRVLDHLRLAGWLAAD</sequence>
<evidence type="ECO:0000313" key="9">
    <source>
        <dbReference type="Proteomes" id="UP001201873"/>
    </source>
</evidence>
<keyword evidence="4" id="KW-0547">Nucleotide-binding</keyword>
<evidence type="ECO:0000256" key="1">
    <source>
        <dbReference type="ARBA" id="ARBA00001823"/>
    </source>
</evidence>
<evidence type="ECO:0000256" key="5">
    <source>
        <dbReference type="ARBA" id="ARBA00022840"/>
    </source>
</evidence>
<gene>
    <name evidence="8" type="primary">cysC</name>
    <name evidence="8" type="ORF">MXD59_20330</name>
</gene>
<feature type="compositionally biased region" description="Basic and acidic residues" evidence="6">
    <location>
        <begin position="286"/>
        <end position="296"/>
    </location>
</feature>
<dbReference type="PANTHER" id="PTHR42700">
    <property type="entry name" value="SULFATE ADENYLYLTRANSFERASE"/>
    <property type="match status" value="1"/>
</dbReference>
<feature type="region of interest" description="Disordered" evidence="6">
    <location>
        <begin position="269"/>
        <end position="304"/>
    </location>
</feature>
<evidence type="ECO:0000259" key="7">
    <source>
        <dbReference type="Pfam" id="PF01583"/>
    </source>
</evidence>
<reference evidence="8 9" key="1">
    <citation type="submission" date="2022-04" db="EMBL/GenBank/DDBJ databases">
        <title>Genome diversity in the genus Frankia.</title>
        <authorList>
            <person name="Carlos-Shanley C."/>
            <person name="Hahn D."/>
        </authorList>
    </citation>
    <scope>NUCLEOTIDE SEQUENCE [LARGE SCALE GENOMIC DNA]</scope>
    <source>
        <strain evidence="8 9">Ag45/Mut15</strain>
    </source>
</reference>
<accession>A0ABT0K2T3</accession>
<feature type="region of interest" description="Disordered" evidence="6">
    <location>
        <begin position="349"/>
        <end position="369"/>
    </location>
</feature>
<keyword evidence="5" id="KW-0067">ATP-binding</keyword>
<dbReference type="EMBL" id="JALKFT010000026">
    <property type="protein sequence ID" value="MCK9878089.1"/>
    <property type="molecule type" value="Genomic_DNA"/>
</dbReference>
<evidence type="ECO:0000313" key="8">
    <source>
        <dbReference type="EMBL" id="MCK9878089.1"/>
    </source>
</evidence>
<evidence type="ECO:0000256" key="4">
    <source>
        <dbReference type="ARBA" id="ARBA00022741"/>
    </source>
</evidence>
<organism evidence="8 9">
    <name type="scientific">Frankia umida</name>
    <dbReference type="NCBI Taxonomy" id="573489"/>
    <lineage>
        <taxon>Bacteria</taxon>
        <taxon>Bacillati</taxon>
        <taxon>Actinomycetota</taxon>
        <taxon>Actinomycetes</taxon>
        <taxon>Frankiales</taxon>
        <taxon>Frankiaceae</taxon>
        <taxon>Frankia</taxon>
    </lineage>
</organism>
<keyword evidence="8" id="KW-0418">Kinase</keyword>
<keyword evidence="9" id="KW-1185">Reference proteome</keyword>
<proteinExistence type="predicted"/>
<dbReference type="Gene3D" id="3.40.50.300">
    <property type="entry name" value="P-loop containing nucleotide triphosphate hydrolases"/>
    <property type="match status" value="1"/>
</dbReference>
<dbReference type="GO" id="GO:0004020">
    <property type="term" value="F:adenylylsulfate kinase activity"/>
    <property type="evidence" value="ECO:0007669"/>
    <property type="project" value="UniProtKB-EC"/>
</dbReference>
<dbReference type="InterPro" id="IPR015947">
    <property type="entry name" value="PUA-like_sf"/>
</dbReference>
<evidence type="ECO:0000256" key="6">
    <source>
        <dbReference type="SAM" id="MobiDB-lite"/>
    </source>
</evidence>
<keyword evidence="3 8" id="KW-0808">Transferase</keyword>
<dbReference type="SUPFAM" id="SSF52374">
    <property type="entry name" value="Nucleotidylyl transferase"/>
    <property type="match status" value="1"/>
</dbReference>
<dbReference type="InterPro" id="IPR002891">
    <property type="entry name" value="APS"/>
</dbReference>
<evidence type="ECO:0000256" key="3">
    <source>
        <dbReference type="ARBA" id="ARBA00022679"/>
    </source>
</evidence>
<evidence type="ECO:0000256" key="2">
    <source>
        <dbReference type="ARBA" id="ARBA00012121"/>
    </source>
</evidence>
<dbReference type="Proteomes" id="UP001201873">
    <property type="component" value="Unassembled WGS sequence"/>
</dbReference>
<dbReference type="NCBIfam" id="TIGR00455">
    <property type="entry name" value="apsK"/>
    <property type="match status" value="1"/>
</dbReference>
<dbReference type="SUPFAM" id="SSF88697">
    <property type="entry name" value="PUA domain-like"/>
    <property type="match status" value="1"/>
</dbReference>
<protein>
    <recommendedName>
        <fullName evidence="2">adenylyl-sulfate kinase</fullName>
        <ecNumber evidence="2">2.7.1.25</ecNumber>
    </recommendedName>
</protein>
<feature type="region of interest" description="Disordered" evidence="6">
    <location>
        <begin position="1"/>
        <end position="39"/>
    </location>
</feature>
<dbReference type="InterPro" id="IPR027417">
    <property type="entry name" value="P-loop_NTPase"/>
</dbReference>
<dbReference type="Pfam" id="PF01583">
    <property type="entry name" value="APS_kinase"/>
    <property type="match status" value="1"/>
</dbReference>
<dbReference type="SUPFAM" id="SSF52540">
    <property type="entry name" value="P-loop containing nucleoside triphosphate hydrolases"/>
    <property type="match status" value="1"/>
</dbReference>
<dbReference type="CDD" id="cd02027">
    <property type="entry name" value="APSK"/>
    <property type="match status" value="1"/>
</dbReference>
<dbReference type="EC" id="2.7.1.25" evidence="2"/>
<feature type="compositionally biased region" description="Low complexity" evidence="6">
    <location>
        <begin position="19"/>
        <end position="38"/>
    </location>
</feature>
<name>A0ABT0K2T3_9ACTN</name>